<dbReference type="PANTHER" id="PTHR47928">
    <property type="entry name" value="REPEAT-CONTAINING PROTEIN, PUTATIVE-RELATED"/>
    <property type="match status" value="1"/>
</dbReference>
<dbReference type="InterPro" id="IPR011990">
    <property type="entry name" value="TPR-like_helical_dom_sf"/>
</dbReference>
<evidence type="ECO:0000313" key="3">
    <source>
        <dbReference type="EMBL" id="CAF3494991.1"/>
    </source>
</evidence>
<dbReference type="Pfam" id="PF13812">
    <property type="entry name" value="PPR_3"/>
    <property type="match status" value="1"/>
</dbReference>
<dbReference type="Proteomes" id="UP000663838">
    <property type="component" value="Unassembled WGS sequence"/>
</dbReference>
<dbReference type="InterPro" id="IPR050421">
    <property type="entry name" value="PPR"/>
</dbReference>
<dbReference type="NCBIfam" id="TIGR00756">
    <property type="entry name" value="PPR"/>
    <property type="match status" value="1"/>
</dbReference>
<accession>A0A818GVW3</accession>
<dbReference type="EMBL" id="CAJNYV010002708">
    <property type="protein sequence ID" value="CAF3494991.1"/>
    <property type="molecule type" value="Genomic_DNA"/>
</dbReference>
<protein>
    <recommendedName>
        <fullName evidence="2">DYW domain-containing protein</fullName>
    </recommendedName>
</protein>
<dbReference type="InterPro" id="IPR032867">
    <property type="entry name" value="DYW_dom"/>
</dbReference>
<dbReference type="AlphaFoldDB" id="A0A818GVW3"/>
<feature type="domain" description="DYW" evidence="2">
    <location>
        <begin position="758"/>
        <end position="852"/>
    </location>
</feature>
<reference evidence="3" key="1">
    <citation type="submission" date="2021-02" db="EMBL/GenBank/DDBJ databases">
        <authorList>
            <person name="Nowell W R."/>
        </authorList>
    </citation>
    <scope>NUCLEOTIDE SEQUENCE</scope>
</reference>
<dbReference type="EMBL" id="CAJOBS010000786">
    <property type="protein sequence ID" value="CAF4641745.1"/>
    <property type="molecule type" value="Genomic_DNA"/>
</dbReference>
<dbReference type="Pfam" id="PF14432">
    <property type="entry name" value="DYW_deaminase"/>
    <property type="match status" value="1"/>
</dbReference>
<dbReference type="FunFam" id="1.25.40.10:FF:000158">
    <property type="entry name" value="pentatricopeptide repeat-containing protein At2g33680"/>
    <property type="match status" value="1"/>
</dbReference>
<dbReference type="Gene3D" id="1.25.40.10">
    <property type="entry name" value="Tetratricopeptide repeat domain"/>
    <property type="match status" value="6"/>
</dbReference>
<sequence>MSNILINNYLRFVILAGRRLASTENNVDIGGRMKMLNDNKQHRKVLELFDAFNEKNIDKCSNWIIIQALKACTQIFDVQYGLKIHNLISSRLKHDPYVLPSLIHLYMQCSDVNRAESLFNTSTKKTLPIYGAMMKGYIKNNLANKAANLFKDIQNPDLISIILLFNACAQLRTHEALNLVKIVSSKVPQGFHSNPYVLTSLIDAFMKCGDIKSAQSVFHASTQKALSMYGAMMKGYLVNNMPNKAITLFKEIHDPDKVIVTLFFNACAQLGTHKELDLIKTVSSNIPESFHLDSNVLTSLIDAFMKCGDMKSAQSLFQASTKKTLSMYGAMMKGYLVNNMPNKAITLFKEIHGPDTVIVTLFFNACAQLGTDKELDLIKIVSSNISKSFHSSPYVVTSLIDAFMKCGDMKSAQAVFQASTKKTLSMYAAMMAGFNKNELAEKAVDIFNGIHHDEFYRKNDTKNEFNLLPKMKNDCADGNIIIYLCMIKALAKIGMLETAKSFVQRIPSFFLVDRRIQNALIDMWGKVDSVDEAKRIFRIMSQPDHIGYTAMINSYGLNGMGVEAVEFYRQMPKELIHESTYVCVLNACSHSGLVAEARLIFNNIQTKTEIIYTTMIDCLSRAVAFDEARELMEKFERDHPPSVVMYTALLSGARNNKNSKLSQDVVDRMKKLFPDLKSSLLTASILLANVYASSGDIEKSTDIKMELHKSGAKKQIGVTMTDIDGKIWRFRAHDQSHAESAEIHEQADRMSKRIIEHGHKYDASWVVRPVEPDETIETLLCGHSERLAMAAHFIRNRKPKRIQMTKNLRICGDCHQVTKLVALIYQCEIVVRDANRIHHFHMNGQCSCQDYF</sequence>
<dbReference type="GO" id="GO:0048731">
    <property type="term" value="P:system development"/>
    <property type="evidence" value="ECO:0007669"/>
    <property type="project" value="UniProtKB-ARBA"/>
</dbReference>
<evidence type="ECO:0000259" key="2">
    <source>
        <dbReference type="Pfam" id="PF14432"/>
    </source>
</evidence>
<dbReference type="InterPro" id="IPR002885">
    <property type="entry name" value="PPR_rpt"/>
</dbReference>
<dbReference type="GO" id="GO:0008270">
    <property type="term" value="F:zinc ion binding"/>
    <property type="evidence" value="ECO:0007669"/>
    <property type="project" value="InterPro"/>
</dbReference>
<evidence type="ECO:0000313" key="5">
    <source>
        <dbReference type="Proteomes" id="UP000663865"/>
    </source>
</evidence>
<dbReference type="Proteomes" id="UP000663865">
    <property type="component" value="Unassembled WGS sequence"/>
</dbReference>
<dbReference type="Pfam" id="PF01535">
    <property type="entry name" value="PPR"/>
    <property type="match status" value="11"/>
</dbReference>
<dbReference type="PANTHER" id="PTHR47928:SF190">
    <property type="entry name" value="PENTACOTRIPEPTIDE-REPEAT REGION OF PRORP DOMAIN-CONTAINING PROTEIN"/>
    <property type="match status" value="1"/>
</dbReference>
<name>A0A818GVW3_9BILA</name>
<evidence type="ECO:0000313" key="4">
    <source>
        <dbReference type="EMBL" id="CAF4641745.1"/>
    </source>
</evidence>
<gene>
    <name evidence="3" type="ORF">KIK155_LOCUS15404</name>
    <name evidence="4" type="ORF">TOA249_LOCUS13334</name>
</gene>
<comment type="caution">
    <text evidence="3">The sequence shown here is derived from an EMBL/GenBank/DDBJ whole genome shotgun (WGS) entry which is preliminary data.</text>
</comment>
<evidence type="ECO:0000256" key="1">
    <source>
        <dbReference type="ARBA" id="ARBA00022737"/>
    </source>
</evidence>
<proteinExistence type="predicted"/>
<keyword evidence="1" id="KW-0677">Repeat</keyword>
<organism evidence="3 5">
    <name type="scientific">Rotaria socialis</name>
    <dbReference type="NCBI Taxonomy" id="392032"/>
    <lineage>
        <taxon>Eukaryota</taxon>
        <taxon>Metazoa</taxon>
        <taxon>Spiralia</taxon>
        <taxon>Gnathifera</taxon>
        <taxon>Rotifera</taxon>
        <taxon>Eurotatoria</taxon>
        <taxon>Bdelloidea</taxon>
        <taxon>Philodinida</taxon>
        <taxon>Philodinidae</taxon>
        <taxon>Rotaria</taxon>
    </lineage>
</organism>